<dbReference type="Pfam" id="PF00441">
    <property type="entry name" value="Acyl-CoA_dh_1"/>
    <property type="match status" value="1"/>
</dbReference>
<dbReference type="GO" id="GO:0050660">
    <property type="term" value="F:flavin adenine dinucleotide binding"/>
    <property type="evidence" value="ECO:0007669"/>
    <property type="project" value="InterPro"/>
</dbReference>
<dbReference type="InterPro" id="IPR013786">
    <property type="entry name" value="AcylCoA_DH/ox_N"/>
</dbReference>
<evidence type="ECO:0000313" key="9">
    <source>
        <dbReference type="EMBL" id="ASA21619.1"/>
    </source>
</evidence>
<dbReference type="PANTHER" id="PTHR43884">
    <property type="entry name" value="ACYL-COA DEHYDROGENASE"/>
    <property type="match status" value="1"/>
</dbReference>
<dbReference type="Pfam" id="PF02771">
    <property type="entry name" value="Acyl-CoA_dh_N"/>
    <property type="match status" value="1"/>
</dbReference>
<evidence type="ECO:0000313" key="10">
    <source>
        <dbReference type="Proteomes" id="UP000249890"/>
    </source>
</evidence>
<proteinExistence type="inferred from homology"/>
<dbReference type="InterPro" id="IPR046373">
    <property type="entry name" value="Acyl-CoA_Oxase/DH_mid-dom_sf"/>
</dbReference>
<dbReference type="Pfam" id="PF02770">
    <property type="entry name" value="Acyl-CoA_dh_M"/>
    <property type="match status" value="1"/>
</dbReference>
<evidence type="ECO:0000259" key="7">
    <source>
        <dbReference type="Pfam" id="PF02770"/>
    </source>
</evidence>
<feature type="domain" description="Acyl-CoA oxidase/dehydrogenase middle" evidence="7">
    <location>
        <begin position="121"/>
        <end position="211"/>
    </location>
</feature>
<dbReference type="SUPFAM" id="SSF47203">
    <property type="entry name" value="Acyl-CoA dehydrogenase C-terminal domain-like"/>
    <property type="match status" value="1"/>
</dbReference>
<dbReference type="RefSeq" id="WP_087915628.1">
    <property type="nucleotide sequence ID" value="NZ_CP021780.1"/>
</dbReference>
<comment type="cofactor">
    <cofactor evidence="1 5">
        <name>FAD</name>
        <dbReference type="ChEBI" id="CHEBI:57692"/>
    </cofactor>
</comment>
<organism evidence="9 10">
    <name type="scientific">Paenibacillus donghaensis</name>
    <dbReference type="NCBI Taxonomy" id="414771"/>
    <lineage>
        <taxon>Bacteria</taxon>
        <taxon>Bacillati</taxon>
        <taxon>Bacillota</taxon>
        <taxon>Bacilli</taxon>
        <taxon>Bacillales</taxon>
        <taxon>Paenibacillaceae</taxon>
        <taxon>Paenibacillus</taxon>
    </lineage>
</organism>
<sequence>MNTPLQTPAVPTAEAIRRFVDTRIQPQAVQMDQDQEIPRALFTEMAAQGLMGLAVPAKYGGTAADYATLGAIHEELGRGYASVQNACTVFGMVCKPLSRFGTEAQKAKWLPAIAAGEVIPAIAITEPGVGSDIAKLETEAVKEEEHIILNGRKKYITLGQVADLFLVFARLNGRGVAVLVERGTPGLRVEPLHGLMGLRANMLAELSFEDCCVPAENMVGKVGFGFTHVANYALDEGRYTTACGSVGLAQACLELSFHYAAARSQFGEQLRKHQLVQKMLSEMITETKAARELCAAAGRLREQGDPAAITETLVAKYHASKTAVLAADHALQIHGAAGCLNGNPVERCYRDAKIMEIIEGTSQMHELQIARTFRL</sequence>
<dbReference type="InterPro" id="IPR006091">
    <property type="entry name" value="Acyl-CoA_Oxase/DH_mid-dom"/>
</dbReference>
<evidence type="ECO:0000256" key="4">
    <source>
        <dbReference type="ARBA" id="ARBA00022827"/>
    </source>
</evidence>
<accession>A0A2Z2KHG5</accession>
<evidence type="ECO:0000256" key="3">
    <source>
        <dbReference type="ARBA" id="ARBA00022630"/>
    </source>
</evidence>
<dbReference type="InterPro" id="IPR009075">
    <property type="entry name" value="AcylCo_DH/oxidase_C"/>
</dbReference>
<comment type="similarity">
    <text evidence="2 5">Belongs to the acyl-CoA dehydrogenase family.</text>
</comment>
<dbReference type="PIRSF" id="PIRSF016578">
    <property type="entry name" value="HsaA"/>
    <property type="match status" value="1"/>
</dbReference>
<dbReference type="AlphaFoldDB" id="A0A2Z2KHG5"/>
<dbReference type="GO" id="GO:0003995">
    <property type="term" value="F:acyl-CoA dehydrogenase activity"/>
    <property type="evidence" value="ECO:0007669"/>
    <property type="project" value="TreeGrafter"/>
</dbReference>
<keyword evidence="10" id="KW-1185">Reference proteome</keyword>
<dbReference type="SUPFAM" id="SSF56645">
    <property type="entry name" value="Acyl-CoA dehydrogenase NM domain-like"/>
    <property type="match status" value="1"/>
</dbReference>
<name>A0A2Z2KHG5_9BACL</name>
<dbReference type="OrthoDB" id="9802447at2"/>
<dbReference type="Proteomes" id="UP000249890">
    <property type="component" value="Chromosome"/>
</dbReference>
<feature type="domain" description="Acyl-CoA dehydrogenase/oxidase C-terminal" evidence="6">
    <location>
        <begin position="228"/>
        <end position="372"/>
    </location>
</feature>
<evidence type="ECO:0000259" key="8">
    <source>
        <dbReference type="Pfam" id="PF02771"/>
    </source>
</evidence>
<dbReference type="Gene3D" id="1.20.140.10">
    <property type="entry name" value="Butyryl-CoA Dehydrogenase, subunit A, domain 3"/>
    <property type="match status" value="1"/>
</dbReference>
<dbReference type="InterPro" id="IPR037069">
    <property type="entry name" value="AcylCoA_DH/ox_N_sf"/>
</dbReference>
<protein>
    <submittedName>
        <fullName evidence="9">Acyl-CoA dehydrogenase</fullName>
    </submittedName>
</protein>
<dbReference type="Gene3D" id="2.40.110.10">
    <property type="entry name" value="Butyryl-CoA Dehydrogenase, subunit A, domain 2"/>
    <property type="match status" value="1"/>
</dbReference>
<keyword evidence="5" id="KW-0560">Oxidoreductase</keyword>
<dbReference type="InterPro" id="IPR036250">
    <property type="entry name" value="AcylCo_DH-like_C"/>
</dbReference>
<evidence type="ECO:0000259" key="6">
    <source>
        <dbReference type="Pfam" id="PF00441"/>
    </source>
</evidence>
<evidence type="ECO:0000256" key="1">
    <source>
        <dbReference type="ARBA" id="ARBA00001974"/>
    </source>
</evidence>
<dbReference type="InterPro" id="IPR009100">
    <property type="entry name" value="AcylCoA_DH/oxidase_NM_dom_sf"/>
</dbReference>
<dbReference type="KEGG" id="pdh:B9T62_13070"/>
<dbReference type="FunFam" id="1.20.140.10:FF:000004">
    <property type="entry name" value="Acyl-CoA dehydrogenase FadE25"/>
    <property type="match status" value="1"/>
</dbReference>
<evidence type="ECO:0000256" key="5">
    <source>
        <dbReference type="RuleBase" id="RU362125"/>
    </source>
</evidence>
<gene>
    <name evidence="9" type="ORF">B9T62_13070</name>
</gene>
<keyword evidence="3 5" id="KW-0285">Flavoprotein</keyword>
<feature type="domain" description="Acyl-CoA dehydrogenase/oxidase N-terminal" evidence="8">
    <location>
        <begin position="13"/>
        <end position="117"/>
    </location>
</feature>
<dbReference type="EMBL" id="CP021780">
    <property type="protein sequence ID" value="ASA21619.1"/>
    <property type="molecule type" value="Genomic_DNA"/>
</dbReference>
<dbReference type="Gene3D" id="1.10.540.10">
    <property type="entry name" value="Acyl-CoA dehydrogenase/oxidase, N-terminal domain"/>
    <property type="match status" value="1"/>
</dbReference>
<evidence type="ECO:0000256" key="2">
    <source>
        <dbReference type="ARBA" id="ARBA00009347"/>
    </source>
</evidence>
<keyword evidence="4 5" id="KW-0274">FAD</keyword>
<reference evidence="9 10" key="1">
    <citation type="submission" date="2017-06" db="EMBL/GenBank/DDBJ databases">
        <title>Complete genome sequence of Paenibacillus donghaensis KCTC 13049T isolated from East Sea sediment, South Korea.</title>
        <authorList>
            <person name="Jung B.K."/>
            <person name="Hong S.-J."/>
            <person name="Shin J.-H."/>
        </authorList>
    </citation>
    <scope>NUCLEOTIDE SEQUENCE [LARGE SCALE GENOMIC DNA]</scope>
    <source>
        <strain evidence="9 10">KCTC 13049</strain>
    </source>
</reference>
<dbReference type="PANTHER" id="PTHR43884:SF12">
    <property type="entry name" value="ISOVALERYL-COA DEHYDROGENASE, MITOCHONDRIAL-RELATED"/>
    <property type="match status" value="1"/>
</dbReference>